<evidence type="ECO:0000313" key="1">
    <source>
        <dbReference type="EMBL" id="DAD69203.1"/>
    </source>
</evidence>
<reference evidence="1" key="1">
    <citation type="journal article" date="2021" name="Proc. Natl. Acad. Sci. U.S.A.">
        <title>A Catalog of Tens of Thousands of Viruses from Human Metagenomes Reveals Hidden Associations with Chronic Diseases.</title>
        <authorList>
            <person name="Tisza M.J."/>
            <person name="Buck C.B."/>
        </authorList>
    </citation>
    <scope>NUCLEOTIDE SEQUENCE</scope>
    <source>
        <strain evidence="1">Ct5tj9</strain>
    </source>
</reference>
<sequence>MVNTREFEWSDISLVVAGRDIKGFRGVKYSEKQEKEALYAKGNKAHCIQSGNIAYEGELTLTQSEYETLRLAMGGSILSGSLSMVVAYGNPSKGDVMVTDALSGCEFTEDATEWKQGDKFQEKSLPFVFLSKKLV</sequence>
<organism evidence="1">
    <name type="scientific">Siphoviridae sp. ct5tj9</name>
    <dbReference type="NCBI Taxonomy" id="2823564"/>
    <lineage>
        <taxon>Viruses</taxon>
        <taxon>Duplodnaviria</taxon>
        <taxon>Heunggongvirae</taxon>
        <taxon>Uroviricota</taxon>
        <taxon>Caudoviricetes</taxon>
    </lineage>
</organism>
<protein>
    <submittedName>
        <fullName evidence="1">Putative XkdM-like protein</fullName>
    </submittedName>
</protein>
<proteinExistence type="predicted"/>
<accession>A0A8S5LH73</accession>
<dbReference type="EMBL" id="BK014716">
    <property type="protein sequence ID" value="DAD69203.1"/>
    <property type="molecule type" value="Genomic_DNA"/>
</dbReference>
<name>A0A8S5LH73_9CAUD</name>